<reference evidence="1" key="2">
    <citation type="submission" date="2015-06" db="UniProtKB">
        <authorList>
            <consortium name="EnsemblMetazoa"/>
        </authorList>
    </citation>
    <scope>IDENTIFICATION</scope>
</reference>
<proteinExistence type="predicted"/>
<reference evidence="2" key="1">
    <citation type="submission" date="2011-08" db="EMBL/GenBank/DDBJ databases">
        <authorList>
            <person name="Rombauts S."/>
        </authorList>
    </citation>
    <scope>NUCLEOTIDE SEQUENCE</scope>
    <source>
        <strain evidence="2">London</strain>
    </source>
</reference>
<sequence length="124" mass="14274">MAKFREQWTYKYPIVVHDRAKIGNQDLFRVEVLSHYKPAIHCAEGGDIEDDADELEFKRRDPAVKTSAEFFSKDLGTSLQPPACLDRQIAEAEVNGKWWKSKTKPIKRVEKCTNPNHKCPKCAQ</sequence>
<dbReference type="HOGENOM" id="CLU_2006816_0_0_1"/>
<dbReference type="EMBL" id="CAEY01000114">
    <property type="status" value="NOT_ANNOTATED_CDS"/>
    <property type="molecule type" value="Genomic_DNA"/>
</dbReference>
<dbReference type="AlphaFoldDB" id="T1KIJ7"/>
<dbReference type="Proteomes" id="UP000015104">
    <property type="component" value="Unassembled WGS sequence"/>
</dbReference>
<protein>
    <submittedName>
        <fullName evidence="1">Uncharacterized protein</fullName>
    </submittedName>
</protein>
<accession>T1KIJ7</accession>
<dbReference type="EnsemblMetazoa" id="tetur12g01610.1">
    <property type="protein sequence ID" value="tetur12g01610.1"/>
    <property type="gene ID" value="tetur12g01610"/>
</dbReference>
<organism evidence="1 2">
    <name type="scientific">Tetranychus urticae</name>
    <name type="common">Two-spotted spider mite</name>
    <dbReference type="NCBI Taxonomy" id="32264"/>
    <lineage>
        <taxon>Eukaryota</taxon>
        <taxon>Metazoa</taxon>
        <taxon>Ecdysozoa</taxon>
        <taxon>Arthropoda</taxon>
        <taxon>Chelicerata</taxon>
        <taxon>Arachnida</taxon>
        <taxon>Acari</taxon>
        <taxon>Acariformes</taxon>
        <taxon>Trombidiformes</taxon>
        <taxon>Prostigmata</taxon>
        <taxon>Eleutherengona</taxon>
        <taxon>Raphignathae</taxon>
        <taxon>Tetranychoidea</taxon>
        <taxon>Tetranychidae</taxon>
        <taxon>Tetranychus</taxon>
    </lineage>
</organism>
<keyword evidence="2" id="KW-1185">Reference proteome</keyword>
<name>T1KIJ7_TETUR</name>
<evidence type="ECO:0000313" key="1">
    <source>
        <dbReference type="EnsemblMetazoa" id="tetur12g01610.1"/>
    </source>
</evidence>
<evidence type="ECO:0000313" key="2">
    <source>
        <dbReference type="Proteomes" id="UP000015104"/>
    </source>
</evidence>